<evidence type="ECO:0000256" key="3">
    <source>
        <dbReference type="ARBA" id="ARBA00022606"/>
    </source>
</evidence>
<protein>
    <recommendedName>
        <fullName evidence="10">Odorant receptor</fullName>
    </recommendedName>
</protein>
<feature type="transmembrane region" description="Helical" evidence="10">
    <location>
        <begin position="37"/>
        <end position="56"/>
    </location>
</feature>
<feature type="transmembrane region" description="Helical" evidence="10">
    <location>
        <begin position="266"/>
        <end position="291"/>
    </location>
</feature>
<feature type="transmembrane region" description="Helical" evidence="10">
    <location>
        <begin position="68"/>
        <end position="87"/>
    </location>
</feature>
<proteinExistence type="inferred from homology"/>
<dbReference type="PANTHER" id="PTHR21137">
    <property type="entry name" value="ODORANT RECEPTOR"/>
    <property type="match status" value="1"/>
</dbReference>
<keyword evidence="4 10" id="KW-0812">Transmembrane</keyword>
<evidence type="ECO:0000256" key="9">
    <source>
        <dbReference type="ARBA" id="ARBA00023224"/>
    </source>
</evidence>
<keyword evidence="2" id="KW-1003">Cell membrane</keyword>
<dbReference type="EMBL" id="JAJJHW010003409">
    <property type="protein sequence ID" value="KAH8359488.1"/>
    <property type="molecule type" value="Genomic_DNA"/>
</dbReference>
<evidence type="ECO:0000256" key="1">
    <source>
        <dbReference type="ARBA" id="ARBA00004651"/>
    </source>
</evidence>
<evidence type="ECO:0000256" key="10">
    <source>
        <dbReference type="RuleBase" id="RU351113"/>
    </source>
</evidence>
<comment type="caution">
    <text evidence="11">The sequence shown here is derived from an EMBL/GenBank/DDBJ whole genome shotgun (WGS) entry which is preliminary data.</text>
</comment>
<keyword evidence="8 10" id="KW-0675">Receptor</keyword>
<sequence>MGHRRRLFLLQENCLRLMGHSMDSESNGSALTLALKYFGTLLFVGAADIVMMAYVYNNRHDVELMTASLSVLFTNLLTVVKILTFLVHKRNFWQLIRSFRRIYPQPQQHADGDGDGEFVGYAYLAEDNKLATMLSRGYCISCGCTGLYFMVDPIFKIIVSNWRGEDYVREMPMPLKFPYDDVNSPGYEISYMYTLFVTIAVVLYASAVDGLFISFAIHLRAHFLALQQRIRQLKLGLADEAAVQQQLVHVVQYHVRLLDLANQLRATYMPIVFGQFLITSIQLGVIIYQILTHTDESMALLRFFSFLGSIMVQLFLYCYGGELVKNEARFELEMQLVARSTLTLCLQSMQVSIAVQLADWHLATPKQRRSLAFIMQRSQQALLIRAGFYEASLENFVAVGYRCA</sequence>
<keyword evidence="3 10" id="KW-0716">Sensory transduction</keyword>
<evidence type="ECO:0000256" key="6">
    <source>
        <dbReference type="ARBA" id="ARBA00022989"/>
    </source>
</evidence>
<dbReference type="AlphaFoldDB" id="A0AAD4PI76"/>
<evidence type="ECO:0000313" key="12">
    <source>
        <dbReference type="Proteomes" id="UP001200034"/>
    </source>
</evidence>
<feature type="transmembrane region" description="Helical" evidence="10">
    <location>
        <begin position="191"/>
        <end position="219"/>
    </location>
</feature>
<name>A0AAD4PI76_9MUSC</name>
<evidence type="ECO:0000313" key="11">
    <source>
        <dbReference type="EMBL" id="KAH8359488.1"/>
    </source>
</evidence>
<dbReference type="InterPro" id="IPR004117">
    <property type="entry name" value="7tm6_olfct_rcpt"/>
</dbReference>
<feature type="transmembrane region" description="Helical" evidence="10">
    <location>
        <begin position="297"/>
        <end position="319"/>
    </location>
</feature>
<accession>A0AAD4PI76</accession>
<organism evidence="11 12">
    <name type="scientific">Drosophila rubida</name>
    <dbReference type="NCBI Taxonomy" id="30044"/>
    <lineage>
        <taxon>Eukaryota</taxon>
        <taxon>Metazoa</taxon>
        <taxon>Ecdysozoa</taxon>
        <taxon>Arthropoda</taxon>
        <taxon>Hexapoda</taxon>
        <taxon>Insecta</taxon>
        <taxon>Pterygota</taxon>
        <taxon>Neoptera</taxon>
        <taxon>Endopterygota</taxon>
        <taxon>Diptera</taxon>
        <taxon>Brachycera</taxon>
        <taxon>Muscomorpha</taxon>
        <taxon>Ephydroidea</taxon>
        <taxon>Drosophilidae</taxon>
        <taxon>Drosophila</taxon>
    </lineage>
</organism>
<keyword evidence="7 10" id="KW-0472">Membrane</keyword>
<dbReference type="GO" id="GO:0004984">
    <property type="term" value="F:olfactory receptor activity"/>
    <property type="evidence" value="ECO:0007669"/>
    <property type="project" value="InterPro"/>
</dbReference>
<dbReference type="GO" id="GO:0005549">
    <property type="term" value="F:odorant binding"/>
    <property type="evidence" value="ECO:0007669"/>
    <property type="project" value="InterPro"/>
</dbReference>
<evidence type="ECO:0000256" key="8">
    <source>
        <dbReference type="ARBA" id="ARBA00023170"/>
    </source>
</evidence>
<evidence type="ECO:0000256" key="7">
    <source>
        <dbReference type="ARBA" id="ARBA00023136"/>
    </source>
</evidence>
<dbReference type="Proteomes" id="UP001200034">
    <property type="component" value="Unassembled WGS sequence"/>
</dbReference>
<evidence type="ECO:0000256" key="4">
    <source>
        <dbReference type="ARBA" id="ARBA00022692"/>
    </source>
</evidence>
<dbReference type="GO" id="GO:0007165">
    <property type="term" value="P:signal transduction"/>
    <property type="evidence" value="ECO:0007669"/>
    <property type="project" value="UniProtKB-KW"/>
</dbReference>
<keyword evidence="12" id="KW-1185">Reference proteome</keyword>
<comment type="subcellular location">
    <subcellularLocation>
        <location evidence="1 10">Cell membrane</location>
        <topology evidence="1 10">Multi-pass membrane protein</topology>
    </subcellularLocation>
</comment>
<comment type="similarity">
    <text evidence="10">Belongs to the insect chemoreceptor superfamily. Heteromeric odorant receptor channel (TC 1.A.69) family.</text>
</comment>
<evidence type="ECO:0000256" key="2">
    <source>
        <dbReference type="ARBA" id="ARBA00022475"/>
    </source>
</evidence>
<evidence type="ECO:0000256" key="5">
    <source>
        <dbReference type="ARBA" id="ARBA00022725"/>
    </source>
</evidence>
<dbReference type="PANTHER" id="PTHR21137:SF43">
    <property type="entry name" value="ODORANT RECEPTOR 47A-RELATED"/>
    <property type="match status" value="1"/>
</dbReference>
<gene>
    <name evidence="11" type="ORF">KR093_006978</name>
</gene>
<dbReference type="Pfam" id="PF02949">
    <property type="entry name" value="7tm_6"/>
    <property type="match status" value="2"/>
</dbReference>
<keyword evidence="5 10" id="KW-0552">Olfaction</keyword>
<keyword evidence="6 10" id="KW-1133">Transmembrane helix</keyword>
<dbReference type="GO" id="GO:0005886">
    <property type="term" value="C:plasma membrane"/>
    <property type="evidence" value="ECO:0007669"/>
    <property type="project" value="UniProtKB-SubCell"/>
</dbReference>
<comment type="caution">
    <text evidence="10">Lacks conserved residue(s) required for the propagation of feature annotation.</text>
</comment>
<reference evidence="11" key="1">
    <citation type="journal article" date="2021" name="Mol. Ecol. Resour.">
        <title>Phylogenomic analyses of the genus Drosophila reveals genomic signals of climate adaptation.</title>
        <authorList>
            <person name="Li F."/>
            <person name="Rane R.V."/>
            <person name="Luria V."/>
            <person name="Xiong Z."/>
            <person name="Chen J."/>
            <person name="Li Z."/>
            <person name="Catullo R.A."/>
            <person name="Griffin P.C."/>
            <person name="Schiffer M."/>
            <person name="Pearce S."/>
            <person name="Lee S.F."/>
            <person name="McElroy K."/>
            <person name="Stocker A."/>
            <person name="Shirriffs J."/>
            <person name="Cockerell F."/>
            <person name="Coppin C."/>
            <person name="Sgro C.M."/>
            <person name="Karger A."/>
            <person name="Cain J.W."/>
            <person name="Weber J.A."/>
            <person name="Santpere G."/>
            <person name="Kirschner M.W."/>
            <person name="Hoffmann A.A."/>
            <person name="Oakeshott J.G."/>
            <person name="Zhang G."/>
        </authorList>
    </citation>
    <scope>NUCLEOTIDE SEQUENCE</scope>
    <source>
        <strain evidence="11">BGI-SZ-2011g</strain>
    </source>
</reference>
<feature type="transmembrane region" description="Helical" evidence="10">
    <location>
        <begin position="138"/>
        <end position="159"/>
    </location>
</feature>
<keyword evidence="9 10" id="KW-0807">Transducer</keyword>